<dbReference type="InterPro" id="IPR036291">
    <property type="entry name" value="NAD(P)-bd_dom_sf"/>
</dbReference>
<dbReference type="STRING" id="1965070.A0A443QB21"/>
<reference evidence="1 2" key="1">
    <citation type="journal article" date="2018" name="Gigascience">
        <title>Genomes of trombidid mites reveal novel predicted allergens and laterally-transferred genes associated with secondary metabolism.</title>
        <authorList>
            <person name="Dong X."/>
            <person name="Chaisiri K."/>
            <person name="Xia D."/>
            <person name="Armstrong S.D."/>
            <person name="Fang Y."/>
            <person name="Donnelly M.J."/>
            <person name="Kadowaki T."/>
            <person name="McGarry J.W."/>
            <person name="Darby A.C."/>
            <person name="Makepeace B.L."/>
        </authorList>
    </citation>
    <scope>NUCLEOTIDE SEQUENCE [LARGE SCALE GENOMIC DNA]</scope>
    <source>
        <strain evidence="1">UoL-WK</strain>
    </source>
</reference>
<feature type="non-terminal residue" evidence="1">
    <location>
        <position position="1"/>
    </location>
</feature>
<dbReference type="Pfam" id="PF00106">
    <property type="entry name" value="adh_short"/>
    <property type="match status" value="1"/>
</dbReference>
<dbReference type="Proteomes" id="UP000285301">
    <property type="component" value="Unassembled WGS sequence"/>
</dbReference>
<dbReference type="InterPro" id="IPR002347">
    <property type="entry name" value="SDR_fam"/>
</dbReference>
<keyword evidence="2" id="KW-1185">Reference proteome</keyword>
<comment type="caution">
    <text evidence="1">The sequence shown here is derived from an EMBL/GenBank/DDBJ whole genome shotgun (WGS) entry which is preliminary data.</text>
</comment>
<gene>
    <name evidence="1" type="ORF">B4U79_11280</name>
</gene>
<dbReference type="AlphaFoldDB" id="A0A443QB21"/>
<dbReference type="InterPro" id="IPR053011">
    <property type="entry name" value="SDR_family_member_7"/>
</dbReference>
<organism evidence="1 2">
    <name type="scientific">Dinothrombium tinctorium</name>
    <dbReference type="NCBI Taxonomy" id="1965070"/>
    <lineage>
        <taxon>Eukaryota</taxon>
        <taxon>Metazoa</taxon>
        <taxon>Ecdysozoa</taxon>
        <taxon>Arthropoda</taxon>
        <taxon>Chelicerata</taxon>
        <taxon>Arachnida</taxon>
        <taxon>Acari</taxon>
        <taxon>Acariformes</taxon>
        <taxon>Trombidiformes</taxon>
        <taxon>Prostigmata</taxon>
        <taxon>Anystina</taxon>
        <taxon>Parasitengona</taxon>
        <taxon>Trombidioidea</taxon>
        <taxon>Trombidiidae</taxon>
        <taxon>Dinothrombium</taxon>
    </lineage>
</organism>
<dbReference type="PANTHER" id="PTHR44269">
    <property type="entry name" value="DEHYDROGENASE/REDUCTASE SDR FAMILY MEMBER 7-RELATED"/>
    <property type="match status" value="1"/>
</dbReference>
<accession>A0A443QB21</accession>
<sequence length="88" mass="9819">IDILVNNAGKMNIATFDEFDIKVDRELFEINVFGLVNLTPVFSNLVKNSFSGKHGEAFGGEHKLFEKSMATRRCAELMAIAIANQLEE</sequence>
<evidence type="ECO:0000313" key="1">
    <source>
        <dbReference type="EMBL" id="RWS00227.1"/>
    </source>
</evidence>
<dbReference type="OrthoDB" id="47007at2759"/>
<proteinExistence type="predicted"/>
<feature type="non-terminal residue" evidence="1">
    <location>
        <position position="88"/>
    </location>
</feature>
<dbReference type="SUPFAM" id="SSF51735">
    <property type="entry name" value="NAD(P)-binding Rossmann-fold domains"/>
    <property type="match status" value="1"/>
</dbReference>
<name>A0A443QB21_9ACAR</name>
<dbReference type="Gene3D" id="3.40.50.720">
    <property type="entry name" value="NAD(P)-binding Rossmann-like Domain"/>
    <property type="match status" value="1"/>
</dbReference>
<evidence type="ECO:0000313" key="2">
    <source>
        <dbReference type="Proteomes" id="UP000285301"/>
    </source>
</evidence>
<protein>
    <submittedName>
        <fullName evidence="1">Dehydrogenase/reductase SDR family member 7-like protein</fullName>
    </submittedName>
</protein>
<dbReference type="EMBL" id="NCKU01012010">
    <property type="protein sequence ID" value="RWS00227.1"/>
    <property type="molecule type" value="Genomic_DNA"/>
</dbReference>